<evidence type="ECO:0000256" key="2">
    <source>
        <dbReference type="ARBA" id="ARBA00022475"/>
    </source>
</evidence>
<evidence type="ECO:0000256" key="6">
    <source>
        <dbReference type="SAM" id="Phobius"/>
    </source>
</evidence>
<keyword evidence="3 6" id="KW-0812">Transmembrane</keyword>
<sequence>MKNVEEYMQENRWMRYFMCVVGALIYSFGMNTFVSSMGFYASGIMGISQITQSVLVDKLQIDPGNINISAVLYFLLNLPLFILAMKSIGKRFLIKTGINVICVTLFLSIIPVPKTPIIEDRLTCTLIGGIICGAGGGLTLQAGGSGGGLDILGVYLAKKSKGFSVGKLSMLINAVIYGVCIFLFDVSVAVYCIIYAVFSAMIVDKVHTQSITVQAMIFTKTDGKQICDRIIRELNRSATIWDGVGGYTEKDVTIIYSVLSKYEATILRRLVREEDEHAFVVFNEGCRISGNFQKHL</sequence>
<accession>A0AAP4BBF5</accession>
<gene>
    <name evidence="8" type="ORF">QJ036_09895</name>
</gene>
<dbReference type="GO" id="GO:0005886">
    <property type="term" value="C:plasma membrane"/>
    <property type="evidence" value="ECO:0007669"/>
    <property type="project" value="UniProtKB-SubCell"/>
</dbReference>
<keyword evidence="9" id="KW-1185">Reference proteome</keyword>
<dbReference type="Gene3D" id="3.30.70.120">
    <property type="match status" value="1"/>
</dbReference>
<feature type="domain" description="DUF2179" evidence="7">
    <location>
        <begin position="236"/>
        <end position="284"/>
    </location>
</feature>
<feature type="transmembrane region" description="Helical" evidence="6">
    <location>
        <begin position="66"/>
        <end position="85"/>
    </location>
</feature>
<comment type="caution">
    <text evidence="8">The sequence shown here is derived from an EMBL/GenBank/DDBJ whole genome shotgun (WGS) entry which is preliminary data.</text>
</comment>
<dbReference type="InterPro" id="IPR015867">
    <property type="entry name" value="N-reg_PII/ATP_PRibTrfase_C"/>
</dbReference>
<feature type="transmembrane region" description="Helical" evidence="6">
    <location>
        <begin position="12"/>
        <end position="29"/>
    </location>
</feature>
<protein>
    <submittedName>
        <fullName evidence="8">YitT family protein</fullName>
    </submittedName>
</protein>
<dbReference type="RefSeq" id="WP_283231220.1">
    <property type="nucleotide sequence ID" value="NZ_JASGBQ010000018.1"/>
</dbReference>
<dbReference type="Proteomes" id="UP001300383">
    <property type="component" value="Unassembled WGS sequence"/>
</dbReference>
<dbReference type="EMBL" id="JASGBQ010000018">
    <property type="protein sequence ID" value="MDI9242777.1"/>
    <property type="molecule type" value="Genomic_DNA"/>
</dbReference>
<comment type="subcellular location">
    <subcellularLocation>
        <location evidence="1">Cell membrane</location>
        <topology evidence="1">Multi-pass membrane protein</topology>
    </subcellularLocation>
</comment>
<evidence type="ECO:0000256" key="3">
    <source>
        <dbReference type="ARBA" id="ARBA00022692"/>
    </source>
</evidence>
<dbReference type="AlphaFoldDB" id="A0AAP4BBF5"/>
<dbReference type="CDD" id="cd16380">
    <property type="entry name" value="YitT_C"/>
    <property type="match status" value="1"/>
</dbReference>
<reference evidence="8 9" key="1">
    <citation type="submission" date="2023-05" db="EMBL/GenBank/DDBJ databases">
        <title>[ruminococcus] sp. nov., isolated from a pig farm feces dump.</title>
        <authorList>
            <person name="Chang Y.-H."/>
        </authorList>
    </citation>
    <scope>NUCLEOTIDE SEQUENCE [LARGE SCALE GENOMIC DNA]</scope>
    <source>
        <strain evidence="8 9">YH-rum2234</strain>
    </source>
</reference>
<feature type="transmembrane region" description="Helical" evidence="6">
    <location>
        <begin position="92"/>
        <end position="112"/>
    </location>
</feature>
<dbReference type="Pfam" id="PF02588">
    <property type="entry name" value="YitT_membrane"/>
    <property type="match status" value="1"/>
</dbReference>
<evidence type="ECO:0000256" key="5">
    <source>
        <dbReference type="ARBA" id="ARBA00023136"/>
    </source>
</evidence>
<feature type="transmembrane region" description="Helical" evidence="6">
    <location>
        <begin position="174"/>
        <end position="198"/>
    </location>
</feature>
<dbReference type="Pfam" id="PF10035">
    <property type="entry name" value="DUF2179"/>
    <property type="match status" value="1"/>
</dbReference>
<evidence type="ECO:0000313" key="9">
    <source>
        <dbReference type="Proteomes" id="UP001300383"/>
    </source>
</evidence>
<dbReference type="PIRSF" id="PIRSF006483">
    <property type="entry name" value="Membrane_protein_YitT"/>
    <property type="match status" value="1"/>
</dbReference>
<evidence type="ECO:0000313" key="8">
    <source>
        <dbReference type="EMBL" id="MDI9242777.1"/>
    </source>
</evidence>
<dbReference type="InterPro" id="IPR019264">
    <property type="entry name" value="DUF2179"/>
</dbReference>
<dbReference type="PANTHER" id="PTHR33545">
    <property type="entry name" value="UPF0750 MEMBRANE PROTEIN YITT-RELATED"/>
    <property type="match status" value="1"/>
</dbReference>
<proteinExistence type="predicted"/>
<dbReference type="InterPro" id="IPR051461">
    <property type="entry name" value="UPF0750_membrane"/>
</dbReference>
<keyword evidence="4 6" id="KW-1133">Transmembrane helix</keyword>
<evidence type="ECO:0000259" key="7">
    <source>
        <dbReference type="Pfam" id="PF10035"/>
    </source>
</evidence>
<keyword evidence="2" id="KW-1003">Cell membrane</keyword>
<keyword evidence="5 6" id="KW-0472">Membrane</keyword>
<organism evidence="8 9">
    <name type="scientific">Fusibacillus kribbianus</name>
    <dbReference type="NCBI Taxonomy" id="3044208"/>
    <lineage>
        <taxon>Bacteria</taxon>
        <taxon>Bacillati</taxon>
        <taxon>Bacillota</taxon>
        <taxon>Clostridia</taxon>
        <taxon>Lachnospirales</taxon>
        <taxon>Lachnospiraceae</taxon>
        <taxon>Fusibacillus</taxon>
    </lineage>
</organism>
<evidence type="ECO:0000256" key="1">
    <source>
        <dbReference type="ARBA" id="ARBA00004651"/>
    </source>
</evidence>
<name>A0AAP4BBF5_9FIRM</name>
<evidence type="ECO:0000256" key="4">
    <source>
        <dbReference type="ARBA" id="ARBA00022989"/>
    </source>
</evidence>
<dbReference type="PANTHER" id="PTHR33545:SF5">
    <property type="entry name" value="UPF0750 MEMBRANE PROTEIN YITT"/>
    <property type="match status" value="1"/>
</dbReference>
<dbReference type="InterPro" id="IPR003740">
    <property type="entry name" value="YitT"/>
</dbReference>